<keyword evidence="2" id="KW-0808">Transferase</keyword>
<evidence type="ECO:0000313" key="4">
    <source>
        <dbReference type="EMBL" id="MET3583679.1"/>
    </source>
</evidence>
<reference evidence="4 5" key="1">
    <citation type="submission" date="2024-06" db="EMBL/GenBank/DDBJ databases">
        <title>Genomic Encyclopedia of Type Strains, Phase IV (KMG-IV): sequencing the most valuable type-strain genomes for metagenomic binning, comparative biology and taxonomic classification.</title>
        <authorList>
            <person name="Goeker M."/>
        </authorList>
    </citation>
    <scope>NUCLEOTIDE SEQUENCE [LARGE SCALE GENOMIC DNA]</scope>
    <source>
        <strain evidence="4 5">DSM 100022</strain>
    </source>
</reference>
<keyword evidence="3" id="KW-0949">S-adenosyl-L-methionine</keyword>
<evidence type="ECO:0000313" key="5">
    <source>
        <dbReference type="Proteomes" id="UP001549204"/>
    </source>
</evidence>
<name>A0ABV2GZG4_9HYPH</name>
<evidence type="ECO:0000256" key="1">
    <source>
        <dbReference type="ARBA" id="ARBA00022603"/>
    </source>
</evidence>
<dbReference type="GO" id="GO:0008168">
    <property type="term" value="F:methyltransferase activity"/>
    <property type="evidence" value="ECO:0007669"/>
    <property type="project" value="UniProtKB-KW"/>
</dbReference>
<gene>
    <name evidence="4" type="ORF">ABID19_006744</name>
</gene>
<protein>
    <submittedName>
        <fullName evidence="4">SAM-dependent methyltransferase</fullName>
    </submittedName>
</protein>
<sequence>MSDPVQFWNDCGVEFARTARDPNSFFARRAAFVAEFVLRNTSPGRMLDIGCGTGQLCLDLGRRGFDVHGADLSSVQIEIAIQAARGVLDAPEERFQVCTADSLPFEGRFDLIAAIGVLPYVQDQPAFIQRTLSLLKPTGMFVASYTNPASLFTLVAVTRHILSFRPKRVWALTLRNLVRTGLLGGSCVDIRTARQCRSVAALDQLCCQLGLTIEGEFDLYNVDWGLLDRCPFERGRFGRLLSRHFGWTHIAAYRLGPQGTAKLGPWS</sequence>
<dbReference type="Proteomes" id="UP001549204">
    <property type="component" value="Unassembled WGS sequence"/>
</dbReference>
<comment type="caution">
    <text evidence="4">The sequence shown here is derived from an EMBL/GenBank/DDBJ whole genome shotgun (WGS) entry which is preliminary data.</text>
</comment>
<dbReference type="RefSeq" id="WP_263807167.1">
    <property type="nucleotide sequence ID" value="NZ_JBEPMC010000021.1"/>
</dbReference>
<evidence type="ECO:0000256" key="3">
    <source>
        <dbReference type="ARBA" id="ARBA00022691"/>
    </source>
</evidence>
<organism evidence="4 5">
    <name type="scientific">Mesorhizobium robiniae</name>
    <dbReference type="NCBI Taxonomy" id="559315"/>
    <lineage>
        <taxon>Bacteria</taxon>
        <taxon>Pseudomonadati</taxon>
        <taxon>Pseudomonadota</taxon>
        <taxon>Alphaproteobacteria</taxon>
        <taxon>Hyphomicrobiales</taxon>
        <taxon>Phyllobacteriaceae</taxon>
        <taxon>Mesorhizobium</taxon>
    </lineage>
</organism>
<accession>A0ABV2GZG4</accession>
<dbReference type="PANTHER" id="PTHR43464">
    <property type="entry name" value="METHYLTRANSFERASE"/>
    <property type="match status" value="1"/>
</dbReference>
<dbReference type="GO" id="GO:0032259">
    <property type="term" value="P:methylation"/>
    <property type="evidence" value="ECO:0007669"/>
    <property type="project" value="UniProtKB-KW"/>
</dbReference>
<dbReference type="SUPFAM" id="SSF53335">
    <property type="entry name" value="S-adenosyl-L-methionine-dependent methyltransferases"/>
    <property type="match status" value="1"/>
</dbReference>
<dbReference type="PANTHER" id="PTHR43464:SF19">
    <property type="entry name" value="UBIQUINONE BIOSYNTHESIS O-METHYLTRANSFERASE, MITOCHONDRIAL"/>
    <property type="match status" value="1"/>
</dbReference>
<dbReference type="InterPro" id="IPR029063">
    <property type="entry name" value="SAM-dependent_MTases_sf"/>
</dbReference>
<dbReference type="Gene3D" id="3.40.50.150">
    <property type="entry name" value="Vaccinia Virus protein VP39"/>
    <property type="match status" value="1"/>
</dbReference>
<dbReference type="Pfam" id="PF13489">
    <property type="entry name" value="Methyltransf_23"/>
    <property type="match status" value="1"/>
</dbReference>
<dbReference type="EMBL" id="JBEPMC010000021">
    <property type="protein sequence ID" value="MET3583679.1"/>
    <property type="molecule type" value="Genomic_DNA"/>
</dbReference>
<proteinExistence type="predicted"/>
<dbReference type="CDD" id="cd02440">
    <property type="entry name" value="AdoMet_MTases"/>
    <property type="match status" value="1"/>
</dbReference>
<keyword evidence="5" id="KW-1185">Reference proteome</keyword>
<evidence type="ECO:0000256" key="2">
    <source>
        <dbReference type="ARBA" id="ARBA00022679"/>
    </source>
</evidence>
<keyword evidence="1 4" id="KW-0489">Methyltransferase</keyword>